<comment type="caution">
    <text evidence="1">The sequence shown here is derived from an EMBL/GenBank/DDBJ whole genome shotgun (WGS) entry which is preliminary data.</text>
</comment>
<sequence>MELSGNENERVELLVELTNEKDQETKVDESKDADLEELAVNEPYTIYKDCPVSLEALARVVHTHAQNANQGGDQGAGLVFVRPNPCGRKFHVPIYMTKK</sequence>
<dbReference type="Proteomes" id="UP000823775">
    <property type="component" value="Unassembled WGS sequence"/>
</dbReference>
<proteinExistence type="predicted"/>
<evidence type="ECO:0000313" key="1">
    <source>
        <dbReference type="EMBL" id="MCE3049961.1"/>
    </source>
</evidence>
<dbReference type="EMBL" id="JACEIK010007263">
    <property type="protein sequence ID" value="MCE3049961.1"/>
    <property type="molecule type" value="Genomic_DNA"/>
</dbReference>
<organism evidence="1 2">
    <name type="scientific">Datura stramonium</name>
    <name type="common">Jimsonweed</name>
    <name type="synonym">Common thornapple</name>
    <dbReference type="NCBI Taxonomy" id="4076"/>
    <lineage>
        <taxon>Eukaryota</taxon>
        <taxon>Viridiplantae</taxon>
        <taxon>Streptophyta</taxon>
        <taxon>Embryophyta</taxon>
        <taxon>Tracheophyta</taxon>
        <taxon>Spermatophyta</taxon>
        <taxon>Magnoliopsida</taxon>
        <taxon>eudicotyledons</taxon>
        <taxon>Gunneridae</taxon>
        <taxon>Pentapetalae</taxon>
        <taxon>asterids</taxon>
        <taxon>lamiids</taxon>
        <taxon>Solanales</taxon>
        <taxon>Solanaceae</taxon>
        <taxon>Solanoideae</taxon>
        <taxon>Datureae</taxon>
        <taxon>Datura</taxon>
    </lineage>
</organism>
<gene>
    <name evidence="1" type="ORF">HAX54_046215</name>
</gene>
<reference evidence="1 2" key="1">
    <citation type="journal article" date="2021" name="BMC Genomics">
        <title>Datura genome reveals duplications of psychoactive alkaloid biosynthetic genes and high mutation rate following tissue culture.</title>
        <authorList>
            <person name="Rajewski A."/>
            <person name="Carter-House D."/>
            <person name="Stajich J."/>
            <person name="Litt A."/>
        </authorList>
    </citation>
    <scope>NUCLEOTIDE SEQUENCE [LARGE SCALE GENOMIC DNA]</scope>
    <source>
        <strain evidence="1">AR-01</strain>
    </source>
</reference>
<name>A0ABS8WJ56_DATST</name>
<keyword evidence="2" id="KW-1185">Reference proteome</keyword>
<evidence type="ECO:0000313" key="2">
    <source>
        <dbReference type="Proteomes" id="UP000823775"/>
    </source>
</evidence>
<protein>
    <submittedName>
        <fullName evidence="1">Uncharacterized protein</fullName>
    </submittedName>
</protein>
<accession>A0ABS8WJ56</accession>